<evidence type="ECO:0000313" key="1">
    <source>
        <dbReference type="EMBL" id="RAP70445.1"/>
    </source>
</evidence>
<reference evidence="1" key="1">
    <citation type="submission" date="2018-04" db="EMBL/GenBank/DDBJ databases">
        <title>Genomes of the Obligate Erwinia dacicola and Facultative Enterobacter sp. OLF Endosymbionts of the Olive Fruit fly, Bactrocera oleae.</title>
        <authorList>
            <person name="Estes A.M."/>
            <person name="Hearn D.J."/>
            <person name="Agarwal S."/>
            <person name="Pierson E.A."/>
            <person name="Dunning-Hotopp J.C."/>
        </authorList>
    </citation>
    <scope>NUCLEOTIDE SEQUENCE [LARGE SCALE GENOMIC DNA]</scope>
    <source>
        <strain evidence="1">Oroville</strain>
    </source>
</reference>
<accession>A0A328TNA1</accession>
<dbReference type="Proteomes" id="UP000244334">
    <property type="component" value="Unassembled WGS sequence"/>
</dbReference>
<organism evidence="1 2">
    <name type="scientific">Candidatus Erwinia dacicola</name>
    <dbReference type="NCBI Taxonomy" id="252393"/>
    <lineage>
        <taxon>Bacteria</taxon>
        <taxon>Pseudomonadati</taxon>
        <taxon>Pseudomonadota</taxon>
        <taxon>Gammaproteobacteria</taxon>
        <taxon>Enterobacterales</taxon>
        <taxon>Erwiniaceae</taxon>
        <taxon>Erwinia</taxon>
    </lineage>
</organism>
<proteinExistence type="predicted"/>
<gene>
    <name evidence="1" type="ORF">ACZ87_02751</name>
</gene>
<name>A0A328TNA1_9GAMM</name>
<dbReference type="EMBL" id="LJAM02000346">
    <property type="protein sequence ID" value="RAP70445.1"/>
    <property type="molecule type" value="Genomic_DNA"/>
</dbReference>
<comment type="caution">
    <text evidence="1">The sequence shown here is derived from an EMBL/GenBank/DDBJ whole genome shotgun (WGS) entry which is preliminary data.</text>
</comment>
<keyword evidence="2" id="KW-1185">Reference proteome</keyword>
<dbReference type="AlphaFoldDB" id="A0A328TNA1"/>
<evidence type="ECO:0000313" key="2">
    <source>
        <dbReference type="Proteomes" id="UP000244334"/>
    </source>
</evidence>
<protein>
    <submittedName>
        <fullName evidence="1">Uncharacterized protein</fullName>
    </submittedName>
</protein>
<sequence>MRWLLQLVSVTALLLLPSFISVEDLLKFLPAMFVVAH</sequence>